<keyword evidence="2 6" id="KW-0641">Proline biosynthesis</keyword>
<dbReference type="SUPFAM" id="SSF48179">
    <property type="entry name" value="6-phosphogluconate dehydrogenase C-terminal domain-like"/>
    <property type="match status" value="1"/>
</dbReference>
<feature type="binding site" evidence="8">
    <location>
        <begin position="67"/>
        <end position="70"/>
    </location>
    <ligand>
        <name>NADP(+)</name>
        <dbReference type="ChEBI" id="CHEBI:58349"/>
    </ligand>
</feature>
<dbReference type="NCBIfam" id="TIGR00112">
    <property type="entry name" value="proC"/>
    <property type="match status" value="1"/>
</dbReference>
<feature type="binding site" evidence="8">
    <location>
        <begin position="7"/>
        <end position="12"/>
    </location>
    <ligand>
        <name>NADP(+)</name>
        <dbReference type="ChEBI" id="CHEBI:58349"/>
    </ligand>
</feature>
<comment type="function">
    <text evidence="5 6">Catalyzes the reduction of 1-pyrroline-5-carboxylate (PCA) to L-proline.</text>
</comment>
<dbReference type="HOGENOM" id="CLU_042344_0_1_9"/>
<dbReference type="GO" id="GO:0004735">
    <property type="term" value="F:pyrroline-5-carboxylate reductase activity"/>
    <property type="evidence" value="ECO:0007669"/>
    <property type="project" value="UniProtKB-UniRule"/>
</dbReference>
<dbReference type="PANTHER" id="PTHR11645">
    <property type="entry name" value="PYRROLINE-5-CARBOXYLATE REDUCTASE"/>
    <property type="match status" value="1"/>
</dbReference>
<dbReference type="EC" id="1.5.1.2" evidence="6 7"/>
<dbReference type="RefSeq" id="WP_006717806.1">
    <property type="nucleotide sequence ID" value="NZ_CP007032.1"/>
</dbReference>
<feature type="domain" description="Pyrroline-5-carboxylate reductase catalytic N-terminal" evidence="9">
    <location>
        <begin position="4"/>
        <end position="96"/>
    </location>
</feature>
<comment type="catalytic activity">
    <reaction evidence="6">
        <text>L-proline + NADP(+) = (S)-1-pyrroline-5-carboxylate + NADPH + 2 H(+)</text>
        <dbReference type="Rhea" id="RHEA:14109"/>
        <dbReference type="ChEBI" id="CHEBI:15378"/>
        <dbReference type="ChEBI" id="CHEBI:17388"/>
        <dbReference type="ChEBI" id="CHEBI:57783"/>
        <dbReference type="ChEBI" id="CHEBI:58349"/>
        <dbReference type="ChEBI" id="CHEBI:60039"/>
        <dbReference type="EC" id="1.5.1.2"/>
    </reaction>
</comment>
<keyword evidence="12" id="KW-1185">Reference proteome</keyword>
<dbReference type="UniPathway" id="UPA00098">
    <property type="reaction ID" value="UER00361"/>
</dbReference>
<evidence type="ECO:0000256" key="6">
    <source>
        <dbReference type="HAMAP-Rule" id="MF_01925"/>
    </source>
</evidence>
<keyword evidence="3 6" id="KW-0521">NADP</keyword>
<dbReference type="InterPro" id="IPR036291">
    <property type="entry name" value="NAD(P)-bd_dom_sf"/>
</dbReference>
<dbReference type="Proteomes" id="UP000010847">
    <property type="component" value="Chromosome"/>
</dbReference>
<evidence type="ECO:0000259" key="10">
    <source>
        <dbReference type="Pfam" id="PF14748"/>
    </source>
</evidence>
<dbReference type="Gene3D" id="1.10.3730.10">
    <property type="entry name" value="ProC C-terminal domain-like"/>
    <property type="match status" value="1"/>
</dbReference>
<evidence type="ECO:0000256" key="7">
    <source>
        <dbReference type="NCBIfam" id="TIGR00112"/>
    </source>
</evidence>
<dbReference type="eggNOG" id="COG0345">
    <property type="taxonomic scope" value="Bacteria"/>
</dbReference>
<gene>
    <name evidence="6" type="primary">proC</name>
    <name evidence="11" type="ORF">DESME_05760</name>
</gene>
<proteinExistence type="inferred from homology"/>
<dbReference type="FunFam" id="1.10.3730.10:FF:000001">
    <property type="entry name" value="Pyrroline-5-carboxylate reductase"/>
    <property type="match status" value="1"/>
</dbReference>
<dbReference type="HAMAP" id="MF_01925">
    <property type="entry name" value="P5C_reductase"/>
    <property type="match status" value="1"/>
</dbReference>
<dbReference type="InterPro" id="IPR000304">
    <property type="entry name" value="Pyrroline-COOH_reductase"/>
</dbReference>
<evidence type="ECO:0000256" key="2">
    <source>
        <dbReference type="ARBA" id="ARBA00022650"/>
    </source>
</evidence>
<sequence>MQAIGFIGAGNMAEAIIRGLRAVGISSEIRVTNRSNQEKLQKMAEQYMIIPSTLEKIVKESEIILLAVKPKDMLGVLKDLQKDLKSSQLLITVAAGIPLKTYEMNLPGIPVVRVMPNTSSYVLKSMTGLVQGSVVHENHKRMAEEIFQAVGKTLWITEDKLNPLMSISGSGPAYIYLFTETLIQAGVSSGLSEVDAEMLAKETLFGASQMLQESGKSPARLREEVTSPKGTTLAALTVFWEKDLQDIVTSAAKACQDRAEEMEREYQG</sequence>
<keyword evidence="6" id="KW-0028">Amino-acid biosynthesis</keyword>
<keyword evidence="6" id="KW-0963">Cytoplasm</keyword>
<dbReference type="GO" id="GO:0055129">
    <property type="term" value="P:L-proline biosynthetic process"/>
    <property type="evidence" value="ECO:0007669"/>
    <property type="project" value="UniProtKB-UniRule"/>
</dbReference>
<reference evidence="11 12" key="1">
    <citation type="submission" date="2013-12" db="EMBL/GenBank/DDBJ databases">
        <authorList>
            <consortium name="DOE Joint Genome Institute"/>
            <person name="Smidt H."/>
            <person name="Huntemann M."/>
            <person name="Han J."/>
            <person name="Chen A."/>
            <person name="Kyrpides N."/>
            <person name="Mavromatis K."/>
            <person name="Markowitz V."/>
            <person name="Palaniappan K."/>
            <person name="Ivanova N."/>
            <person name="Schaumberg A."/>
            <person name="Pati A."/>
            <person name="Liolios K."/>
            <person name="Nordberg H.P."/>
            <person name="Cantor M.N."/>
            <person name="Hua S.X."/>
            <person name="Woyke T."/>
        </authorList>
    </citation>
    <scope>NUCLEOTIDE SEQUENCE [LARGE SCALE GENOMIC DNA]</scope>
    <source>
        <strain evidence="12">DSM 15288</strain>
    </source>
</reference>
<comment type="subcellular location">
    <subcellularLocation>
        <location evidence="6">Cytoplasm</location>
    </subcellularLocation>
</comment>
<feature type="domain" description="Pyrroline-5-carboxylate reductase dimerisation" evidence="10">
    <location>
        <begin position="158"/>
        <end position="262"/>
    </location>
</feature>
<dbReference type="AlphaFoldDB" id="W0EAR3"/>
<dbReference type="PIRSF" id="PIRSF000193">
    <property type="entry name" value="Pyrrol-5-carb_rd"/>
    <property type="match status" value="1"/>
</dbReference>
<dbReference type="Gene3D" id="3.40.50.720">
    <property type="entry name" value="NAD(P)-binding Rossmann-like Domain"/>
    <property type="match status" value="1"/>
</dbReference>
<evidence type="ECO:0000256" key="3">
    <source>
        <dbReference type="ARBA" id="ARBA00022857"/>
    </source>
</evidence>
<dbReference type="PANTHER" id="PTHR11645:SF0">
    <property type="entry name" value="PYRROLINE-5-CARBOXYLATE REDUCTASE 3"/>
    <property type="match status" value="1"/>
</dbReference>
<evidence type="ECO:0000256" key="1">
    <source>
        <dbReference type="ARBA" id="ARBA00005525"/>
    </source>
</evidence>
<dbReference type="Pfam" id="PF03807">
    <property type="entry name" value="F420_oxidored"/>
    <property type="match status" value="1"/>
</dbReference>
<comment type="pathway">
    <text evidence="6">Amino-acid biosynthesis; L-proline biosynthesis; L-proline from L-glutamate 5-semialdehyde: step 1/1.</text>
</comment>
<dbReference type="STRING" id="871968.DESME_05760"/>
<evidence type="ECO:0000259" key="9">
    <source>
        <dbReference type="Pfam" id="PF03807"/>
    </source>
</evidence>
<dbReference type="GO" id="GO:0005737">
    <property type="term" value="C:cytoplasm"/>
    <property type="evidence" value="ECO:0007669"/>
    <property type="project" value="UniProtKB-SubCell"/>
</dbReference>
<evidence type="ECO:0000256" key="4">
    <source>
        <dbReference type="ARBA" id="ARBA00023002"/>
    </source>
</evidence>
<evidence type="ECO:0000256" key="8">
    <source>
        <dbReference type="PIRSR" id="PIRSR000193-1"/>
    </source>
</evidence>
<protein>
    <recommendedName>
        <fullName evidence="6 7">Pyrroline-5-carboxylate reductase</fullName>
        <shortName evidence="6">P5C reductase</shortName>
        <shortName evidence="6">P5CR</shortName>
        <ecNumber evidence="6 7">1.5.1.2</ecNumber>
    </recommendedName>
    <alternativeName>
        <fullName evidence="6">PCA reductase</fullName>
    </alternativeName>
</protein>
<dbReference type="SUPFAM" id="SSF51735">
    <property type="entry name" value="NAD(P)-binding Rossmann-fold domains"/>
    <property type="match status" value="1"/>
</dbReference>
<dbReference type="EMBL" id="CP007032">
    <property type="protein sequence ID" value="AHF06618.1"/>
    <property type="molecule type" value="Genomic_DNA"/>
</dbReference>
<name>W0EAR3_9FIRM</name>
<comment type="catalytic activity">
    <reaction evidence="6">
        <text>L-proline + NAD(+) = (S)-1-pyrroline-5-carboxylate + NADH + 2 H(+)</text>
        <dbReference type="Rhea" id="RHEA:14105"/>
        <dbReference type="ChEBI" id="CHEBI:15378"/>
        <dbReference type="ChEBI" id="CHEBI:17388"/>
        <dbReference type="ChEBI" id="CHEBI:57540"/>
        <dbReference type="ChEBI" id="CHEBI:57945"/>
        <dbReference type="ChEBI" id="CHEBI:60039"/>
        <dbReference type="EC" id="1.5.1.2"/>
    </reaction>
</comment>
<dbReference type="InterPro" id="IPR029036">
    <property type="entry name" value="P5CR_dimer"/>
</dbReference>
<dbReference type="KEGG" id="dmt:DESME_05760"/>
<comment type="similarity">
    <text evidence="1 6">Belongs to the pyrroline-5-carboxylate reductase family.</text>
</comment>
<dbReference type="OrthoDB" id="9805754at2"/>
<evidence type="ECO:0000313" key="12">
    <source>
        <dbReference type="Proteomes" id="UP000010847"/>
    </source>
</evidence>
<accession>W0EAR3</accession>
<dbReference type="InterPro" id="IPR008927">
    <property type="entry name" value="6-PGluconate_DH-like_C_sf"/>
</dbReference>
<organism evidence="11 12">
    <name type="scientific">Desulfitobacterium metallireducens DSM 15288</name>
    <dbReference type="NCBI Taxonomy" id="871968"/>
    <lineage>
        <taxon>Bacteria</taxon>
        <taxon>Bacillati</taxon>
        <taxon>Bacillota</taxon>
        <taxon>Clostridia</taxon>
        <taxon>Eubacteriales</taxon>
        <taxon>Desulfitobacteriaceae</taxon>
        <taxon>Desulfitobacterium</taxon>
    </lineage>
</organism>
<evidence type="ECO:0000256" key="5">
    <source>
        <dbReference type="ARBA" id="ARBA00058118"/>
    </source>
</evidence>
<keyword evidence="4 6" id="KW-0560">Oxidoreductase</keyword>
<dbReference type="Pfam" id="PF14748">
    <property type="entry name" value="P5CR_dimer"/>
    <property type="match status" value="1"/>
</dbReference>
<dbReference type="InterPro" id="IPR028939">
    <property type="entry name" value="P5C_Rdtase_cat_N"/>
</dbReference>
<evidence type="ECO:0000313" key="11">
    <source>
        <dbReference type="EMBL" id="AHF06618.1"/>
    </source>
</evidence>